<proteinExistence type="predicted"/>
<reference evidence="2" key="1">
    <citation type="journal article" date="2010" name="PLoS Genet.">
        <title>The genome of a pathogenic rhodococcus: cooptive virulence underpinned by key gene acquisitions.</title>
        <authorList>
            <person name="Letek M."/>
            <person name="Gonzalez P."/>
            <person name="Macarthur I."/>
            <person name="Rodriguez H."/>
            <person name="Freeman T.C."/>
            <person name="Valero-Rello A."/>
            <person name="Blanco M."/>
            <person name="Buckley T."/>
            <person name="Cherevach I."/>
            <person name="Fahey R."/>
            <person name="Hapeshi A."/>
            <person name="Holdstock J."/>
            <person name="Leadon D."/>
            <person name="Navas J."/>
            <person name="Ocampo A."/>
            <person name="Quail M.A."/>
            <person name="Sanders M."/>
            <person name="Scortti M.M."/>
            <person name="Prescott J.F."/>
            <person name="Fogarty U."/>
            <person name="Meijer W.G."/>
            <person name="Parkhill J."/>
            <person name="Bentley S.D."/>
            <person name="Vazquez-Boland J.A."/>
        </authorList>
    </citation>
    <scope>NUCLEOTIDE SEQUENCE [LARGE SCALE GENOMIC DNA]</scope>
    <source>
        <strain evidence="2 3">103S</strain>
    </source>
</reference>
<organism evidence="2">
    <name type="scientific">Rhodococcus hoagii (strain 103S)</name>
    <name type="common">Rhodococcus equi</name>
    <dbReference type="NCBI Taxonomy" id="685727"/>
    <lineage>
        <taxon>Bacteria</taxon>
        <taxon>Bacillati</taxon>
        <taxon>Actinomycetota</taxon>
        <taxon>Actinomycetes</taxon>
        <taxon>Mycobacteriales</taxon>
        <taxon>Nocardiaceae</taxon>
        <taxon>Prescottella</taxon>
    </lineage>
</organism>
<dbReference type="Pfam" id="PF04480">
    <property type="entry name" value="DUF559"/>
    <property type="match status" value="1"/>
</dbReference>
<sequence>MRRKRPELPEVFVGRDAVREGALRPSDLRGPRVRRLFRGVYCPTGVRVSHELRCRAAALTGEGTLVLTGRSAAVVRGVDLASASDPVDVIALPGCRVNRRPGLNVRRVAIDAGDHQPWEQIAIARPERMTFDVLSTGPLVRAVADADRILRAKLTTVARMASYLEGRHDHGIVRAREALALCDPRAESPPESELRVRMHFAGLDPEPQLQIYADGEFVARVDFGFEEERLVVEYDGEWHGQGSAIARDRVRQNKLRQAGWQIHFVTKEMMVNPDVVIDEIYGAVLRARSARARHF</sequence>
<dbReference type="InterPro" id="IPR007569">
    <property type="entry name" value="DUF559"/>
</dbReference>
<dbReference type="InterPro" id="IPR011335">
    <property type="entry name" value="Restrct_endonuc-II-like"/>
</dbReference>
<dbReference type="KEGG" id="req:REQ_38680"/>
<dbReference type="AlphaFoldDB" id="A0A3S5YB96"/>
<protein>
    <recommendedName>
        <fullName evidence="1">DUF559 domain-containing protein</fullName>
    </recommendedName>
</protein>
<accession>A0A3S5YB96</accession>
<dbReference type="Proteomes" id="UP001154400">
    <property type="component" value="Chromosome"/>
</dbReference>
<dbReference type="RefSeq" id="WP_013417068.1">
    <property type="nucleotide sequence ID" value="NC_014659.1"/>
</dbReference>
<evidence type="ECO:0000313" key="2">
    <source>
        <dbReference type="EMBL" id="CBH49853.1"/>
    </source>
</evidence>
<feature type="domain" description="DUF559" evidence="1">
    <location>
        <begin position="221"/>
        <end position="283"/>
    </location>
</feature>
<evidence type="ECO:0000313" key="3">
    <source>
        <dbReference type="Proteomes" id="UP000006892"/>
    </source>
</evidence>
<dbReference type="Gene3D" id="3.40.960.10">
    <property type="entry name" value="VSR Endonuclease"/>
    <property type="match status" value="1"/>
</dbReference>
<gene>
    <name evidence="2" type="ordered locus">REQ_38680</name>
</gene>
<dbReference type="EMBL" id="FN563149">
    <property type="protein sequence ID" value="CBH49853.1"/>
    <property type="molecule type" value="Genomic_DNA"/>
</dbReference>
<evidence type="ECO:0000259" key="1">
    <source>
        <dbReference type="Pfam" id="PF04480"/>
    </source>
</evidence>
<name>A0A3S5YB96_RHOH1</name>
<dbReference type="SUPFAM" id="SSF52980">
    <property type="entry name" value="Restriction endonuclease-like"/>
    <property type="match status" value="1"/>
</dbReference>